<name>A0A9X4BHJ7_9GAMM</name>
<dbReference type="EMBL" id="JAOVZO020000015">
    <property type="protein sequence ID" value="MDC8012941.1"/>
    <property type="molecule type" value="Genomic_DNA"/>
</dbReference>
<evidence type="ECO:0000313" key="1">
    <source>
        <dbReference type="EMBL" id="MDC8012941.1"/>
    </source>
</evidence>
<proteinExistence type="predicted"/>
<dbReference type="AlphaFoldDB" id="A0A9X4BHJ7"/>
<sequence>MKLKKSNNFTVDVKYSEPGSAPGTWRNVEFKAEFKTVPGDEQDALKRDQEERGVIVGLLDRVLVDVFGVETDERKDDGTPYTPVEIVKVNQLASQACVLTFWDNVNRDVEAKNSKRSRKP</sequence>
<evidence type="ECO:0000313" key="2">
    <source>
        <dbReference type="Proteomes" id="UP001139971"/>
    </source>
</evidence>
<evidence type="ECO:0008006" key="3">
    <source>
        <dbReference type="Google" id="ProtNLM"/>
    </source>
</evidence>
<reference evidence="1" key="1">
    <citation type="submission" date="2023-02" db="EMBL/GenBank/DDBJ databases">
        <title>Tahibacter soli sp. nov. isolated from soil.</title>
        <authorList>
            <person name="Baek J.H."/>
            <person name="Lee J.K."/>
            <person name="Choi D.G."/>
            <person name="Jeon C.O."/>
        </authorList>
    </citation>
    <scope>NUCLEOTIDE SEQUENCE</scope>
    <source>
        <strain evidence="1">BL</strain>
    </source>
</reference>
<comment type="caution">
    <text evidence="1">The sequence shown here is derived from an EMBL/GenBank/DDBJ whole genome shotgun (WGS) entry which is preliminary data.</text>
</comment>
<accession>A0A9X4BHJ7</accession>
<keyword evidence="2" id="KW-1185">Reference proteome</keyword>
<dbReference type="Proteomes" id="UP001139971">
    <property type="component" value="Unassembled WGS sequence"/>
</dbReference>
<organism evidence="1 2">
    <name type="scientific">Tahibacter soli</name>
    <dbReference type="NCBI Taxonomy" id="2983605"/>
    <lineage>
        <taxon>Bacteria</taxon>
        <taxon>Pseudomonadati</taxon>
        <taxon>Pseudomonadota</taxon>
        <taxon>Gammaproteobacteria</taxon>
        <taxon>Lysobacterales</taxon>
        <taxon>Rhodanobacteraceae</taxon>
        <taxon>Tahibacter</taxon>
    </lineage>
</organism>
<dbReference type="RefSeq" id="WP_263544633.1">
    <property type="nucleotide sequence ID" value="NZ_JAOVZO020000015.1"/>
</dbReference>
<gene>
    <name evidence="1" type="ORF">OD750_010335</name>
</gene>
<protein>
    <recommendedName>
        <fullName evidence="3">Tail assembly chaperone</fullName>
    </recommendedName>
</protein>